<keyword evidence="14" id="KW-1185">Reference proteome</keyword>
<name>A0A5M3MHG0_CONPW</name>
<dbReference type="GeneID" id="19201246"/>
<comment type="function">
    <text evidence="1 11">Catalyzes the 6-electron oxidation of protoporphyrinogen-IX to form protoporphyrin-IX.</text>
</comment>
<evidence type="ECO:0000256" key="2">
    <source>
        <dbReference type="ARBA" id="ARBA00005073"/>
    </source>
</evidence>
<dbReference type="OMA" id="WFDQWFG"/>
<dbReference type="AlphaFoldDB" id="A0A5M3MHG0"/>
<comment type="similarity">
    <text evidence="3 11">Belongs to the protoporphyrinogen/coproporphyrinogen oxidase family. Protoporphyrinogen oxidase subfamily.</text>
</comment>
<reference evidence="14" key="1">
    <citation type="journal article" date="2012" name="Science">
        <title>The Paleozoic origin of enzymatic lignin decomposition reconstructed from 31 fungal genomes.</title>
        <authorList>
            <person name="Floudas D."/>
            <person name="Binder M."/>
            <person name="Riley R."/>
            <person name="Barry K."/>
            <person name="Blanchette R.A."/>
            <person name="Henrissat B."/>
            <person name="Martinez A.T."/>
            <person name="Otillar R."/>
            <person name="Spatafora J.W."/>
            <person name="Yadav J.S."/>
            <person name="Aerts A."/>
            <person name="Benoit I."/>
            <person name="Boyd A."/>
            <person name="Carlson A."/>
            <person name="Copeland A."/>
            <person name="Coutinho P.M."/>
            <person name="de Vries R.P."/>
            <person name="Ferreira P."/>
            <person name="Findley K."/>
            <person name="Foster B."/>
            <person name="Gaskell J."/>
            <person name="Glotzer D."/>
            <person name="Gorecki P."/>
            <person name="Heitman J."/>
            <person name="Hesse C."/>
            <person name="Hori C."/>
            <person name="Igarashi K."/>
            <person name="Jurgens J.A."/>
            <person name="Kallen N."/>
            <person name="Kersten P."/>
            <person name="Kohler A."/>
            <person name="Kuees U."/>
            <person name="Kumar T.K.A."/>
            <person name="Kuo A."/>
            <person name="LaButti K."/>
            <person name="Larrondo L.F."/>
            <person name="Lindquist E."/>
            <person name="Ling A."/>
            <person name="Lombard V."/>
            <person name="Lucas S."/>
            <person name="Lundell T."/>
            <person name="Martin R."/>
            <person name="McLaughlin D.J."/>
            <person name="Morgenstern I."/>
            <person name="Morin E."/>
            <person name="Murat C."/>
            <person name="Nagy L.G."/>
            <person name="Nolan M."/>
            <person name="Ohm R.A."/>
            <person name="Patyshakuliyeva A."/>
            <person name="Rokas A."/>
            <person name="Ruiz-Duenas F.J."/>
            <person name="Sabat G."/>
            <person name="Salamov A."/>
            <person name="Samejima M."/>
            <person name="Schmutz J."/>
            <person name="Slot J.C."/>
            <person name="St John F."/>
            <person name="Stenlid J."/>
            <person name="Sun H."/>
            <person name="Sun S."/>
            <person name="Syed K."/>
            <person name="Tsang A."/>
            <person name="Wiebenga A."/>
            <person name="Young D."/>
            <person name="Pisabarro A."/>
            <person name="Eastwood D.C."/>
            <person name="Martin F."/>
            <person name="Cullen D."/>
            <person name="Grigoriev I.V."/>
            <person name="Hibbett D.S."/>
        </authorList>
    </citation>
    <scope>NUCLEOTIDE SEQUENCE [LARGE SCALE GENOMIC DNA]</scope>
    <source>
        <strain evidence="14">RWD-64-598 SS2</strain>
    </source>
</reference>
<organism evidence="13 14">
    <name type="scientific">Coniophora puteana (strain RWD-64-598)</name>
    <name type="common">Brown rot fungus</name>
    <dbReference type="NCBI Taxonomy" id="741705"/>
    <lineage>
        <taxon>Eukaryota</taxon>
        <taxon>Fungi</taxon>
        <taxon>Dikarya</taxon>
        <taxon>Basidiomycota</taxon>
        <taxon>Agaricomycotina</taxon>
        <taxon>Agaricomycetes</taxon>
        <taxon>Agaricomycetidae</taxon>
        <taxon>Boletales</taxon>
        <taxon>Coniophorineae</taxon>
        <taxon>Coniophoraceae</taxon>
        <taxon>Coniophora</taxon>
    </lineage>
</organism>
<gene>
    <name evidence="13" type="ORF">CONPUDRAFT_138722</name>
</gene>
<keyword evidence="6 11" id="KW-0274">FAD</keyword>
<evidence type="ECO:0000256" key="1">
    <source>
        <dbReference type="ARBA" id="ARBA00002600"/>
    </source>
</evidence>
<dbReference type="EC" id="1.3.3.4" evidence="4 11"/>
<comment type="caution">
    <text evidence="13">The sequence shown here is derived from an EMBL/GenBank/DDBJ whole genome shotgun (WGS) entry which is preliminary data.</text>
</comment>
<dbReference type="KEGG" id="cput:CONPUDRAFT_138722"/>
<dbReference type="OrthoDB" id="438553at2759"/>
<evidence type="ECO:0000256" key="9">
    <source>
        <dbReference type="ARBA" id="ARBA00023244"/>
    </source>
</evidence>
<evidence type="ECO:0000256" key="10">
    <source>
        <dbReference type="ARBA" id="ARBA00047554"/>
    </source>
</evidence>
<evidence type="ECO:0000259" key="12">
    <source>
        <dbReference type="Pfam" id="PF01593"/>
    </source>
</evidence>
<dbReference type="NCBIfam" id="TIGR00562">
    <property type="entry name" value="proto_IX_ox"/>
    <property type="match status" value="1"/>
</dbReference>
<dbReference type="RefSeq" id="XP_007771480.1">
    <property type="nucleotide sequence ID" value="XM_007773290.1"/>
</dbReference>
<evidence type="ECO:0000256" key="4">
    <source>
        <dbReference type="ARBA" id="ARBA00012867"/>
    </source>
</evidence>
<keyword evidence="7 11" id="KW-0560">Oxidoreductase</keyword>
<dbReference type="InterPro" id="IPR050464">
    <property type="entry name" value="Zeta_carotene_desat/Oxidored"/>
</dbReference>
<dbReference type="UniPathway" id="UPA00251">
    <property type="reaction ID" value="UER00324"/>
</dbReference>
<dbReference type="PANTHER" id="PTHR42923">
    <property type="entry name" value="PROTOPORPHYRINOGEN OXIDASE"/>
    <property type="match status" value="1"/>
</dbReference>
<evidence type="ECO:0000256" key="7">
    <source>
        <dbReference type="ARBA" id="ARBA00023002"/>
    </source>
</evidence>
<proteinExistence type="inferred from homology"/>
<evidence type="ECO:0000256" key="8">
    <source>
        <dbReference type="ARBA" id="ARBA00023133"/>
    </source>
</evidence>
<dbReference type="SUPFAM" id="SSF54373">
    <property type="entry name" value="FAD-linked reductases, C-terminal domain"/>
    <property type="match status" value="1"/>
</dbReference>
<dbReference type="GO" id="GO:0005743">
    <property type="term" value="C:mitochondrial inner membrane"/>
    <property type="evidence" value="ECO:0007669"/>
    <property type="project" value="UniProtKB-SubCell"/>
</dbReference>
<comment type="cofactor">
    <cofactor evidence="11">
        <name>FAD</name>
        <dbReference type="ChEBI" id="CHEBI:57692"/>
    </cofactor>
    <text evidence="11">Binds 1 FAD per subunit.</text>
</comment>
<comment type="subcellular location">
    <subcellularLocation>
        <location evidence="11">Mitochondrion inner membrane</location>
    </subcellularLocation>
</comment>
<dbReference type="InterPro" id="IPR036188">
    <property type="entry name" value="FAD/NAD-bd_sf"/>
</dbReference>
<keyword evidence="9 11" id="KW-0627">Porphyrin biosynthesis</keyword>
<dbReference type="SUPFAM" id="SSF51905">
    <property type="entry name" value="FAD/NAD(P)-binding domain"/>
    <property type="match status" value="1"/>
</dbReference>
<evidence type="ECO:0000256" key="5">
    <source>
        <dbReference type="ARBA" id="ARBA00022630"/>
    </source>
</evidence>
<feature type="domain" description="Amine oxidase" evidence="12">
    <location>
        <begin position="24"/>
        <end position="357"/>
    </location>
</feature>
<dbReference type="GO" id="GO:0004729">
    <property type="term" value="F:oxygen-dependent protoporphyrinogen oxidase activity"/>
    <property type="evidence" value="ECO:0007669"/>
    <property type="project" value="UniProtKB-UniRule"/>
</dbReference>
<keyword evidence="5 11" id="KW-0285">Flavoprotein</keyword>
<sequence>MHSRLLLRSELRQNISIAILGGGITGLSSAYYLNRRFPNARITLLESNNRFGGWIQSSRHDVPLHNAPGQCASVLLESGPRTLRPVSKPVLELINLLGLQEELLIVPRDTPAAKNRFLHLPGTTGLVRLPSSMASALASLPSSPVIRLLARQALAEAFRPANSKVLALEDNDESMDDLLARRLGPEAARIFGSAMIHGIYAADSRGLSVAAAFPMLAAAEKRGQGSLVRGMFIPASKAEEGEVYELGDVQEMMKGASVFTFREGIGALVSALTKDLKTAPQVEIHTGVQVSGIRPSEDGLFEISTPNSTLTASHVVSALPLPALASSLSLSPTNQHQLTHLTANTASNVAVLNLVFPASHPALQAIPPGFGYLVPRPEAGYATSPPSDTDPNAVERAILGCVFDSCSSGEQDASPTPIVKLTVMLGGPHPLPPALAPPPGGAQTLSEALDPRSELTAKVLRALERQLGIGKELPVPIQVVLHRHRDAIPTYRPGHVSRMKELQEALDRAPWNGRLAVVGAGVSGVSVGSCVQAGREVGRRWDPNFV</sequence>
<comment type="pathway">
    <text evidence="2 11">Porphyrin-containing compound metabolism; protoporphyrin-IX biosynthesis; protoporphyrin-IX from protoporphyrinogen-IX: step 1/1.</text>
</comment>
<keyword evidence="8 11" id="KW-0350">Heme biosynthesis</keyword>
<dbReference type="InterPro" id="IPR002937">
    <property type="entry name" value="Amino_oxidase"/>
</dbReference>
<dbReference type="Proteomes" id="UP000053558">
    <property type="component" value="Unassembled WGS sequence"/>
</dbReference>
<dbReference type="EMBL" id="JH711582">
    <property type="protein sequence ID" value="EIW78446.1"/>
    <property type="molecule type" value="Genomic_DNA"/>
</dbReference>
<dbReference type="Pfam" id="PF01593">
    <property type="entry name" value="Amino_oxidase"/>
    <property type="match status" value="1"/>
</dbReference>
<dbReference type="InterPro" id="IPR004572">
    <property type="entry name" value="Protoporphyrinogen_oxidase"/>
</dbReference>
<dbReference type="PANTHER" id="PTHR42923:SF3">
    <property type="entry name" value="PROTOPORPHYRINOGEN OXIDASE"/>
    <property type="match status" value="1"/>
</dbReference>
<comment type="catalytic activity">
    <reaction evidence="10 11">
        <text>protoporphyrinogen IX + 3 O2 = protoporphyrin IX + 3 H2O2</text>
        <dbReference type="Rhea" id="RHEA:25576"/>
        <dbReference type="ChEBI" id="CHEBI:15379"/>
        <dbReference type="ChEBI" id="CHEBI:16240"/>
        <dbReference type="ChEBI" id="CHEBI:57306"/>
        <dbReference type="ChEBI" id="CHEBI:57307"/>
        <dbReference type="EC" id="1.3.3.4"/>
    </reaction>
</comment>
<dbReference type="Gene3D" id="3.50.50.60">
    <property type="entry name" value="FAD/NAD(P)-binding domain"/>
    <property type="match status" value="1"/>
</dbReference>
<accession>A0A5M3MHG0</accession>
<evidence type="ECO:0000256" key="11">
    <source>
        <dbReference type="RuleBase" id="RU367069"/>
    </source>
</evidence>
<protein>
    <recommendedName>
        <fullName evidence="4 11">Protoporphyrinogen oxidase</fullName>
        <ecNumber evidence="4 11">1.3.3.4</ecNumber>
    </recommendedName>
</protein>
<dbReference type="GO" id="GO:0006782">
    <property type="term" value="P:protoporphyrinogen IX biosynthetic process"/>
    <property type="evidence" value="ECO:0007669"/>
    <property type="project" value="UniProtKB-UniRule"/>
</dbReference>
<evidence type="ECO:0000256" key="6">
    <source>
        <dbReference type="ARBA" id="ARBA00022827"/>
    </source>
</evidence>
<evidence type="ECO:0000313" key="13">
    <source>
        <dbReference type="EMBL" id="EIW78446.1"/>
    </source>
</evidence>
<evidence type="ECO:0000313" key="14">
    <source>
        <dbReference type="Proteomes" id="UP000053558"/>
    </source>
</evidence>
<evidence type="ECO:0000256" key="3">
    <source>
        <dbReference type="ARBA" id="ARBA00010551"/>
    </source>
</evidence>